<sequence>MRKLLFPLVILMALSACETSEERAEKHFAAAQELLAENDVDRALVELRNVFKLNGQHREARKLFAQIQLDRGREDIAYRQYLRLVEQYPDDIDGLRVISEISLRRFDWENAERYIPRGLALVPEDRLFQAMNAVVAYRAARNDEDADAMEALVTQAEEIVAEDGSQLFARQILIDDRLSKRDLTGALEQVETSLAQEPDNLRLHEMKLRILNELQDTPAVGAHLEEMIRRFPENEQIRSLMISWYLQEGELDQAEAFLRQLAEQADDADRRDAQVAVIQFLRRTAGAEAALAEIDARIAASDNPLYFRSLRAAQLFDSGVRDEAIAELRDALDGAEASEDARTAKVALAQMLENEGDNIGARALVEEVLEQDGLQVTALQMKAAWQIEADAIAEAIQLLRTALDADPQNAQTLTMMARAHLRDGDRSLAGERLSLAVEVSNNAPDTSVRYANFLLQDGRFPPAESVLLDALRRAPNNVQVLQTLGLAYLSEADWGRTRGVIRQLERLETAAGAGVARALQTQLLLRQNRTDESITFLQGLIDQGDASLEAVALIVQTHLREGNIAEAQSFLDETIRENPDALLLRYVQAALYAASGNVEDATTAYRALIAQEPQNDAPVLALYVILRDTGDQPGATAVIDAALDRMEAPSPRLMSVKASQLEAEGDIDGAIAIYEDLYAQSTDNVVLANNLASLITTHRDDAESLERAEVIARRLRGSDIPAFQDTYGWIQYRRGNFEDAVEYLEPAAAGLPEDPMVQAHLGLAYAATEQVELARTTLTRALELAGDSPLPRYAEVREVLQNLPDPIEDADQN</sequence>
<dbReference type="InterPro" id="IPR051012">
    <property type="entry name" value="CellSynth/LPSAsmb/PSIAsmb"/>
</dbReference>
<evidence type="ECO:0008006" key="5">
    <source>
        <dbReference type="Google" id="ProtNLM"/>
    </source>
</evidence>
<name>A0A640VY36_9RHOB</name>
<dbReference type="EMBL" id="BLIV01000013">
    <property type="protein sequence ID" value="GFE52504.1"/>
    <property type="molecule type" value="Genomic_DNA"/>
</dbReference>
<evidence type="ECO:0000313" key="4">
    <source>
        <dbReference type="Proteomes" id="UP000436522"/>
    </source>
</evidence>
<keyword evidence="1" id="KW-0677">Repeat</keyword>
<evidence type="ECO:0000256" key="2">
    <source>
        <dbReference type="ARBA" id="ARBA00022803"/>
    </source>
</evidence>
<dbReference type="InterPro" id="IPR011990">
    <property type="entry name" value="TPR-like_helical_dom_sf"/>
</dbReference>
<dbReference type="SMART" id="SM00028">
    <property type="entry name" value="TPR"/>
    <property type="match status" value="7"/>
</dbReference>
<dbReference type="AlphaFoldDB" id="A0A640VY36"/>
<keyword evidence="4" id="KW-1185">Reference proteome</keyword>
<proteinExistence type="predicted"/>
<accession>A0A640VY36</accession>
<protein>
    <recommendedName>
        <fullName evidence="5">TPR domain protein</fullName>
    </recommendedName>
</protein>
<keyword evidence="2" id="KW-0802">TPR repeat</keyword>
<dbReference type="Pfam" id="PF13432">
    <property type="entry name" value="TPR_16"/>
    <property type="match status" value="2"/>
</dbReference>
<comment type="caution">
    <text evidence="3">The sequence shown here is derived from an EMBL/GenBank/DDBJ whole genome shotgun (WGS) entry which is preliminary data.</text>
</comment>
<dbReference type="PROSITE" id="PS51257">
    <property type="entry name" value="PROKAR_LIPOPROTEIN"/>
    <property type="match status" value="1"/>
</dbReference>
<evidence type="ECO:0000256" key="1">
    <source>
        <dbReference type="ARBA" id="ARBA00022737"/>
    </source>
</evidence>
<dbReference type="Proteomes" id="UP000436522">
    <property type="component" value="Unassembled WGS sequence"/>
</dbReference>
<dbReference type="InterPro" id="IPR019734">
    <property type="entry name" value="TPR_rpt"/>
</dbReference>
<organism evidence="3 4">
    <name type="scientific">Roseobacter cerasinus</name>
    <dbReference type="NCBI Taxonomy" id="2602289"/>
    <lineage>
        <taxon>Bacteria</taxon>
        <taxon>Pseudomonadati</taxon>
        <taxon>Pseudomonadota</taxon>
        <taxon>Alphaproteobacteria</taxon>
        <taxon>Rhodobacterales</taxon>
        <taxon>Roseobacteraceae</taxon>
        <taxon>Roseobacter</taxon>
    </lineage>
</organism>
<dbReference type="PANTHER" id="PTHR45586:SF14">
    <property type="entry name" value="TETRATRICOPEPTIDE TPR_2 REPEAT PROTEIN"/>
    <property type="match status" value="1"/>
</dbReference>
<gene>
    <name evidence="3" type="ORF">So717_42570</name>
</gene>
<reference evidence="3 4" key="1">
    <citation type="submission" date="2019-12" db="EMBL/GenBank/DDBJ databases">
        <title>Roseobacter cerasinus sp. nov., isolated from seawater around aquaculture.</title>
        <authorList>
            <person name="Muramatsu S."/>
            <person name="Takabe Y."/>
            <person name="Mori K."/>
            <person name="Takaichi S."/>
            <person name="Hanada S."/>
        </authorList>
    </citation>
    <scope>NUCLEOTIDE SEQUENCE [LARGE SCALE GENOMIC DNA]</scope>
    <source>
        <strain evidence="3 4">AI77</strain>
    </source>
</reference>
<dbReference type="Pfam" id="PF14559">
    <property type="entry name" value="TPR_19"/>
    <property type="match status" value="2"/>
</dbReference>
<dbReference type="SUPFAM" id="SSF48452">
    <property type="entry name" value="TPR-like"/>
    <property type="match status" value="4"/>
</dbReference>
<dbReference type="RefSeq" id="WP_238841179.1">
    <property type="nucleotide sequence ID" value="NZ_BLIV01000013.1"/>
</dbReference>
<evidence type="ECO:0000313" key="3">
    <source>
        <dbReference type="EMBL" id="GFE52504.1"/>
    </source>
</evidence>
<dbReference type="Gene3D" id="1.25.40.10">
    <property type="entry name" value="Tetratricopeptide repeat domain"/>
    <property type="match status" value="4"/>
</dbReference>
<dbReference type="PANTHER" id="PTHR45586">
    <property type="entry name" value="TPR REPEAT-CONTAINING PROTEIN PA4667"/>
    <property type="match status" value="1"/>
</dbReference>